<accession>A0AAU7F444</accession>
<evidence type="ECO:0000313" key="1">
    <source>
        <dbReference type="EMBL" id="XBL98435.1"/>
    </source>
</evidence>
<dbReference type="AlphaFoldDB" id="A0AAU7F444"/>
<gene>
    <name evidence="1" type="ORF">ABHN08_10890</name>
</gene>
<organism evidence="1">
    <name type="scientific">Pseudomonas iranensis</name>
    <dbReference type="NCBI Taxonomy" id="2745503"/>
    <lineage>
        <taxon>Bacteria</taxon>
        <taxon>Pseudomonadati</taxon>
        <taxon>Pseudomonadota</taxon>
        <taxon>Gammaproteobacteria</taxon>
        <taxon>Pseudomonadales</taxon>
        <taxon>Pseudomonadaceae</taxon>
        <taxon>Pseudomonas</taxon>
    </lineage>
</organism>
<protein>
    <submittedName>
        <fullName evidence="1">Uncharacterized protein</fullName>
    </submittedName>
</protein>
<sequence length="111" mass="11974">MKIFLTPQRRDDTLEVVRSGSTLILNGEAFDFSPMGQGDTLPATAIASDWFFNTVENVGGEIELTLIFPLPSNFSPEQAFPVPLVDVPDGPVIFPAPLPITETESPAEVGQ</sequence>
<dbReference type="EMBL" id="CP157354">
    <property type="protein sequence ID" value="XBL98435.1"/>
    <property type="molecule type" value="Genomic_DNA"/>
</dbReference>
<proteinExistence type="predicted"/>
<name>A0AAU7F444_9PSED</name>
<reference evidence="1" key="1">
    <citation type="submission" date="2024-05" db="EMBL/GenBank/DDBJ databases">
        <title>Draft genome sequence of Pseudomonas iranensis M7D1.</title>
        <authorList>
            <person name="Miller S.L."/>
            <person name="Nsubuga A."/>
            <person name="Lu N."/>
            <person name="King J."/>
            <person name="Shears P."/>
            <person name="Lawson P.A."/>
        </authorList>
    </citation>
    <scope>NUCLEOTIDE SEQUENCE</scope>
    <source>
        <strain evidence="1">M7D1</strain>
    </source>
</reference>